<comment type="caution">
    <text evidence="12">The sequence shown here is derived from an EMBL/GenBank/DDBJ whole genome shotgun (WGS) entry which is preliminary data.</text>
</comment>
<dbReference type="PANTHER" id="PTHR46568:SF1">
    <property type="entry name" value="ALKYLDIHYDROXYACETONEPHOSPHATE SYNTHASE, PEROXISOMAL"/>
    <property type="match status" value="1"/>
</dbReference>
<feature type="binding site" evidence="7">
    <location>
        <position position="447"/>
    </location>
    <ligand>
        <name>substrate</name>
    </ligand>
</feature>
<dbReference type="Gene3D" id="3.30.43.10">
    <property type="entry name" value="Uridine Diphospho-n-acetylenolpyruvylglucosamine Reductase, domain 2"/>
    <property type="match status" value="1"/>
</dbReference>
<dbReference type="AlphaFoldDB" id="A0AAN4ZJF7"/>
<reference evidence="13" key="1">
    <citation type="submission" date="2022-10" db="EMBL/GenBank/DDBJ databases">
        <title>Genome assembly of Pristionchus species.</title>
        <authorList>
            <person name="Yoshida K."/>
            <person name="Sommer R.J."/>
        </authorList>
    </citation>
    <scope>NUCLEOTIDE SEQUENCE [LARGE SCALE GENOMIC DNA]</scope>
    <source>
        <strain evidence="13">RS5460</strain>
    </source>
</reference>
<dbReference type="SUPFAM" id="SSF55103">
    <property type="entry name" value="FAD-linked oxidases, C-terminal domain"/>
    <property type="match status" value="1"/>
</dbReference>
<dbReference type="InterPro" id="IPR016169">
    <property type="entry name" value="FAD-bd_PCMH_sub2"/>
</dbReference>
<keyword evidence="10" id="KW-0443">Lipid metabolism</keyword>
<dbReference type="PROSITE" id="PS51387">
    <property type="entry name" value="FAD_PCMH"/>
    <property type="match status" value="1"/>
</dbReference>
<dbReference type="InterPro" id="IPR025650">
    <property type="entry name" value="Alkyl-DHAP_Synthase"/>
</dbReference>
<keyword evidence="4 10" id="KW-0285">Flavoprotein</keyword>
<dbReference type="Gene3D" id="3.30.160.650">
    <property type="match status" value="1"/>
</dbReference>
<dbReference type="InterPro" id="IPR016166">
    <property type="entry name" value="FAD-bd_PCMH"/>
</dbReference>
<dbReference type="EC" id="2.5.1.26" evidence="3 10"/>
<evidence type="ECO:0000313" key="12">
    <source>
        <dbReference type="EMBL" id="GMR40166.1"/>
    </source>
</evidence>
<keyword evidence="5 8" id="KW-0274">FAD</keyword>
<keyword evidence="10" id="KW-0808">Transferase</keyword>
<dbReference type="GO" id="GO:0008610">
    <property type="term" value="P:lipid biosynthetic process"/>
    <property type="evidence" value="ECO:0007669"/>
    <property type="project" value="InterPro"/>
</dbReference>
<evidence type="ECO:0000313" key="13">
    <source>
        <dbReference type="Proteomes" id="UP001328107"/>
    </source>
</evidence>
<dbReference type="InterPro" id="IPR006094">
    <property type="entry name" value="Oxid_FAD_bind_N"/>
</dbReference>
<comment type="similarity">
    <text evidence="2 10">Belongs to the FAD-binding oxidoreductase/transferase type 4 family.</text>
</comment>
<feature type="non-terminal residue" evidence="12">
    <location>
        <position position="1"/>
    </location>
</feature>
<comment type="subunit">
    <text evidence="10">Homodimer.</text>
</comment>
<comment type="function">
    <text evidence="10">Catalyzes the exchange of an acyl for a long-chain alkyl group and the formation of the ether bond in the biosynthesis of ether phospholipids.</text>
</comment>
<dbReference type="SUPFAM" id="SSF56176">
    <property type="entry name" value="FAD-binding/transporter-associated domain-like"/>
    <property type="match status" value="1"/>
</dbReference>
<accession>A0AAN4ZJF7</accession>
<dbReference type="GO" id="GO:0071949">
    <property type="term" value="F:FAD binding"/>
    <property type="evidence" value="ECO:0007669"/>
    <property type="project" value="InterPro"/>
</dbReference>
<dbReference type="GO" id="GO:0005777">
    <property type="term" value="C:peroxisome"/>
    <property type="evidence" value="ECO:0007669"/>
    <property type="project" value="UniProtKB-SubCell"/>
</dbReference>
<keyword evidence="10" id="KW-0576">Peroxisome</keyword>
<sequence length="597" mass="66509">DPRPRMANMIQQFNVPTSYRDNTLKWNGWGYKDSYFELTKSNNVKFAGDKYEICNSTMSQVRPWIEKNLGGDVNWKVPSQKRTDCKVPTALVNQPFIDALRAAGFSYSNAPDHRLVRAHGQTMHDMMTLRYGSFARVPDLVVWPRSESDVIRIVEFANAHDVVLIPIGGGTSVSHGVECPAGEPRAICSMDMALMDKIVWIDRANLLCRSEAGIVGGVLEKALNDQGYTCGHEPDSIEFSTLGGWVSTRASGMKKNKYGNIEDLLVHVNFVTSRGLIQKQCQVPRISCGPDLHQVILGSEGTMGVITEVTIKIFPLPEVKRYGSLVFPDLEHGVNFFREVAAKRCQPASLRLVDNQQFIMGQSMKLDDQSVWEKFKGSLSKMYLTSWKGFKLEEMVAVTCVFEGGADEVDFQERTLYEVAGRHKGIVGGETNGRYGYRLTFAIAYLRDLAMDFGVLGESFETSVPWDKVINLCRNVKNLIAKEGEKHGVQFGMLNSCRVTQVYDSGAAVYFYFGFNSRGLKDPMHVYESIESAARDEIIACGGSISHHHGIGKLRKQWVDTTVGPIAISVMGAIKNELDPKNIFANNNIIDTPPSKL</sequence>
<dbReference type="Gene3D" id="1.10.45.10">
    <property type="entry name" value="Vanillyl-alcohol Oxidase, Chain A, domain 4"/>
    <property type="match status" value="1"/>
</dbReference>
<evidence type="ECO:0000256" key="10">
    <source>
        <dbReference type="RuleBase" id="RU363113"/>
    </source>
</evidence>
<dbReference type="InterPro" id="IPR016171">
    <property type="entry name" value="Vanillyl_alc_oxidase_C-sub2"/>
</dbReference>
<dbReference type="Pfam" id="PF02913">
    <property type="entry name" value="FAD-oxidase_C"/>
    <property type="match status" value="1"/>
</dbReference>
<protein>
    <recommendedName>
        <fullName evidence="3 10">Alkylglycerone-phosphate synthase</fullName>
        <shortName evidence="10">Alkyl-DHAP synthase</shortName>
        <ecNumber evidence="3 10">2.5.1.26</ecNumber>
    </recommendedName>
</protein>
<dbReference type="Gene3D" id="3.30.465.10">
    <property type="match status" value="1"/>
</dbReference>
<evidence type="ECO:0000256" key="3">
    <source>
        <dbReference type="ARBA" id="ARBA00012385"/>
    </source>
</evidence>
<keyword evidence="10" id="KW-0444">Lipid biosynthesis</keyword>
<evidence type="ECO:0000256" key="6">
    <source>
        <dbReference type="PIRSR" id="PIRSR625650-1"/>
    </source>
</evidence>
<organism evidence="12 13">
    <name type="scientific">Pristionchus mayeri</name>
    <dbReference type="NCBI Taxonomy" id="1317129"/>
    <lineage>
        <taxon>Eukaryota</taxon>
        <taxon>Metazoa</taxon>
        <taxon>Ecdysozoa</taxon>
        <taxon>Nematoda</taxon>
        <taxon>Chromadorea</taxon>
        <taxon>Rhabditida</taxon>
        <taxon>Rhabditina</taxon>
        <taxon>Diplogasteromorpha</taxon>
        <taxon>Diplogasteroidea</taxon>
        <taxon>Neodiplogasteridae</taxon>
        <taxon>Pristionchus</taxon>
    </lineage>
</organism>
<dbReference type="InterPro" id="IPR016164">
    <property type="entry name" value="FAD-linked_Oxase-like_C"/>
</dbReference>
<feature type="binding site" evidence="8">
    <location>
        <begin position="235"/>
        <end position="241"/>
    </location>
    <ligand>
        <name>FAD</name>
        <dbReference type="ChEBI" id="CHEBI:57692"/>
    </ligand>
</feature>
<dbReference type="InterPro" id="IPR004113">
    <property type="entry name" value="FAD-bd_oxidored_4_C"/>
</dbReference>
<evidence type="ECO:0000256" key="5">
    <source>
        <dbReference type="ARBA" id="ARBA00022827"/>
    </source>
</evidence>
<dbReference type="PANTHER" id="PTHR46568">
    <property type="entry name" value="ALKYLDIHYDROXYACETONEPHOSPHATE SYNTHASE, PEROXISOMAL"/>
    <property type="match status" value="1"/>
</dbReference>
<evidence type="ECO:0000256" key="9">
    <source>
        <dbReference type="PIRSR" id="PIRSR625650-4"/>
    </source>
</evidence>
<dbReference type="Gene3D" id="3.30.70.3450">
    <property type="match status" value="1"/>
</dbReference>
<comment type="pathway">
    <text evidence="1 10">Glycerolipid metabolism; ether lipid biosynthesis.</text>
</comment>
<feature type="domain" description="FAD-binding PCMH-type" evidence="11">
    <location>
        <begin position="134"/>
        <end position="316"/>
    </location>
</feature>
<evidence type="ECO:0000256" key="1">
    <source>
        <dbReference type="ARBA" id="ARBA00004670"/>
    </source>
</evidence>
<name>A0AAN4ZJF7_9BILA</name>
<comment type="cofactor">
    <cofactor evidence="8 10">
        <name>FAD</name>
        <dbReference type="ChEBI" id="CHEBI:57692"/>
    </cofactor>
</comment>
<feature type="active site" description="Proton donor/acceptor" evidence="6">
    <location>
        <position position="510"/>
    </location>
</feature>
<proteinExistence type="inferred from homology"/>
<feature type="site" description="Important for enzyme activity" evidence="9">
    <location>
        <position position="351"/>
    </location>
</feature>
<keyword evidence="13" id="KW-1185">Reference proteome</keyword>
<evidence type="ECO:0000256" key="8">
    <source>
        <dbReference type="PIRSR" id="PIRSR625650-3"/>
    </source>
</evidence>
<comment type="subcellular location">
    <subcellularLocation>
        <location evidence="10">Peroxisome</location>
    </subcellularLocation>
</comment>
<evidence type="ECO:0000256" key="4">
    <source>
        <dbReference type="ARBA" id="ARBA00022630"/>
    </source>
</evidence>
<dbReference type="EMBL" id="BTRK01000003">
    <property type="protein sequence ID" value="GMR40166.1"/>
    <property type="molecule type" value="Genomic_DNA"/>
</dbReference>
<gene>
    <name evidence="12" type="ORF">PMAYCL1PPCAC_10361</name>
</gene>
<evidence type="ECO:0000256" key="7">
    <source>
        <dbReference type="PIRSR" id="PIRSR625650-2"/>
    </source>
</evidence>
<dbReference type="InterPro" id="IPR036318">
    <property type="entry name" value="FAD-bd_PCMH-like_sf"/>
</dbReference>
<feature type="binding site" evidence="8">
    <location>
        <begin position="248"/>
        <end position="251"/>
    </location>
    <ligand>
        <name>FAD</name>
        <dbReference type="ChEBI" id="CHEBI:57692"/>
    </ligand>
</feature>
<dbReference type="Gene3D" id="3.30.300.330">
    <property type="match status" value="1"/>
</dbReference>
<dbReference type="Pfam" id="PF01565">
    <property type="entry name" value="FAD_binding_4"/>
    <property type="match status" value="1"/>
</dbReference>
<dbReference type="Proteomes" id="UP001328107">
    <property type="component" value="Unassembled WGS sequence"/>
</dbReference>
<feature type="binding site" evidence="8">
    <location>
        <begin position="300"/>
        <end position="306"/>
    </location>
    <ligand>
        <name>FAD</name>
        <dbReference type="ChEBI" id="CHEBI:57692"/>
    </ligand>
</feature>
<feature type="binding site" evidence="8">
    <location>
        <begin position="166"/>
        <end position="172"/>
    </location>
    <ligand>
        <name>FAD</name>
        <dbReference type="ChEBI" id="CHEBI:57692"/>
    </ligand>
</feature>
<dbReference type="InterPro" id="IPR016167">
    <property type="entry name" value="FAD-bd_PCMH_sub1"/>
</dbReference>
<comment type="catalytic activity">
    <reaction evidence="10">
        <text>a long chain fatty alcohol + a 1-acylglycerone 3-phosphate = a 1-O-alkylglycerone 3-phosphate + a long-chain fatty acid + H(+)</text>
        <dbReference type="Rhea" id="RHEA:36171"/>
        <dbReference type="ChEBI" id="CHEBI:15378"/>
        <dbReference type="ChEBI" id="CHEBI:17135"/>
        <dbReference type="ChEBI" id="CHEBI:57534"/>
        <dbReference type="ChEBI" id="CHEBI:57560"/>
        <dbReference type="ChEBI" id="CHEBI:73315"/>
        <dbReference type="EC" id="2.5.1.26"/>
    </reaction>
</comment>
<dbReference type="GO" id="GO:0008609">
    <property type="term" value="F:alkylglycerone-phosphate synthase activity"/>
    <property type="evidence" value="ECO:0007669"/>
    <property type="project" value="UniProtKB-EC"/>
</dbReference>
<evidence type="ECO:0000259" key="11">
    <source>
        <dbReference type="PROSITE" id="PS51387"/>
    </source>
</evidence>
<evidence type="ECO:0000256" key="2">
    <source>
        <dbReference type="ARBA" id="ARBA00008000"/>
    </source>
</evidence>